<dbReference type="RefSeq" id="WP_182608236.1">
    <property type="nucleotide sequence ID" value="NZ_VKHT01001260.1"/>
</dbReference>
<dbReference type="Pfam" id="PF20471">
    <property type="entry name" value="DUF6716"/>
    <property type="match status" value="1"/>
</dbReference>
<proteinExistence type="predicted"/>
<gene>
    <name evidence="1" type="ORF">FNQ90_23330</name>
</gene>
<protein>
    <recommendedName>
        <fullName evidence="3">UDP-N-acetyl glucosamine 2-epimerase</fullName>
    </recommendedName>
</protein>
<organism evidence="1 2">
    <name type="scientific">Streptomyces alkaliphilus</name>
    <dbReference type="NCBI Taxonomy" id="1472722"/>
    <lineage>
        <taxon>Bacteria</taxon>
        <taxon>Bacillati</taxon>
        <taxon>Actinomycetota</taxon>
        <taxon>Actinomycetes</taxon>
        <taxon>Kitasatosporales</taxon>
        <taxon>Streptomycetaceae</taxon>
        <taxon>Streptomyces</taxon>
    </lineage>
</organism>
<sequence>MDTDSVGARPRVVVLADSDSRWKWAALTARRLAPDHALDARFLRGDSAPSQRQIAEVGIVPDTSRSVDCADLLEDPACAAADLLVLGVTGGSVMTVLHGLSLRWADRTRRPIVVTGYVGVAYENQVDGTMLRIGSDVVLANSAHDADLFREVYAGVGADPEAIVESALPYLDGAPWDPSAAGRDRPFTVCFAVQPSVPVERADRLSLLRRLRGHALLHPDREVIVKLRNRPDEGVTHLERHSYQRLFEELPDRPANLSLRYGDMGEILDRTDLLVTVSSTAAMEAVHRGIPAAIITDHGIREAHGNHFFVGSGLLASFTDLDSGVVPRADPGWAARHGLGRTDPWEEARARIARLRAAGPLPPLRPHYTAAHHAPYLE</sequence>
<dbReference type="EMBL" id="VKHT01001260">
    <property type="protein sequence ID" value="MBB0246975.1"/>
    <property type="molecule type" value="Genomic_DNA"/>
</dbReference>
<comment type="caution">
    <text evidence="1">The sequence shown here is derived from an EMBL/GenBank/DDBJ whole genome shotgun (WGS) entry which is preliminary data.</text>
</comment>
<reference evidence="2" key="1">
    <citation type="submission" date="2019-10" db="EMBL/GenBank/DDBJ databases">
        <title>Streptomyces sp. nov., a novel actinobacterium isolated from alkaline environment.</title>
        <authorList>
            <person name="Golinska P."/>
        </authorList>
    </citation>
    <scope>NUCLEOTIDE SEQUENCE [LARGE SCALE GENOMIC DNA]</scope>
    <source>
        <strain evidence="2">DSM 42118</strain>
    </source>
</reference>
<dbReference type="InterPro" id="IPR046561">
    <property type="entry name" value="DUF6716"/>
</dbReference>
<evidence type="ECO:0000313" key="1">
    <source>
        <dbReference type="EMBL" id="MBB0246975.1"/>
    </source>
</evidence>
<dbReference type="Proteomes" id="UP000538929">
    <property type="component" value="Unassembled WGS sequence"/>
</dbReference>
<name>A0A7W3TI92_9ACTN</name>
<keyword evidence="2" id="KW-1185">Reference proteome</keyword>
<accession>A0A7W3TI92</accession>
<dbReference type="AlphaFoldDB" id="A0A7W3TI92"/>
<evidence type="ECO:0008006" key="3">
    <source>
        <dbReference type="Google" id="ProtNLM"/>
    </source>
</evidence>
<evidence type="ECO:0000313" key="2">
    <source>
        <dbReference type="Proteomes" id="UP000538929"/>
    </source>
</evidence>
<dbReference type="SUPFAM" id="SSF53756">
    <property type="entry name" value="UDP-Glycosyltransferase/glycogen phosphorylase"/>
    <property type="match status" value="1"/>
</dbReference>
<feature type="non-terminal residue" evidence="1">
    <location>
        <position position="378"/>
    </location>
</feature>